<keyword evidence="3" id="KW-1185">Reference proteome</keyword>
<evidence type="ECO:0000313" key="3">
    <source>
        <dbReference type="Proteomes" id="UP001164746"/>
    </source>
</evidence>
<gene>
    <name evidence="2" type="ORF">MAR_023763</name>
</gene>
<dbReference type="InterPro" id="IPR004875">
    <property type="entry name" value="DDE_SF_endonuclease_dom"/>
</dbReference>
<sequence>MFVIDAWKDHKFELDAICNMDETPIFFDMPSNRTINFKGSKTVSIKTAEGEKTHFTLILSCLADGTKLKPAIIFKRKTIPKEKLNKGVIVFTQEKAWWLNDVWFKRPGALLNKKALIVWDMFHAHIVDVVKPKLGRRMYQSVIPGGCTSVLQPLDVCLNKPFKSNMRIKWNDWMINGTKEGWGHSKANHTNYSWAEIPTEMVIGSFLKCGISNSLDSTEDDKLFNDAVGTGGSRQDSSLVLRNH</sequence>
<name>A0ABY7DRT4_MYAAR</name>
<protein>
    <submittedName>
        <fullName evidence="2">POGK-like protein</fullName>
    </submittedName>
</protein>
<organism evidence="2 3">
    <name type="scientific">Mya arenaria</name>
    <name type="common">Soft-shell clam</name>
    <dbReference type="NCBI Taxonomy" id="6604"/>
    <lineage>
        <taxon>Eukaryota</taxon>
        <taxon>Metazoa</taxon>
        <taxon>Spiralia</taxon>
        <taxon>Lophotrochozoa</taxon>
        <taxon>Mollusca</taxon>
        <taxon>Bivalvia</taxon>
        <taxon>Autobranchia</taxon>
        <taxon>Heteroconchia</taxon>
        <taxon>Euheterodonta</taxon>
        <taxon>Imparidentia</taxon>
        <taxon>Neoheterodontei</taxon>
        <taxon>Myida</taxon>
        <taxon>Myoidea</taxon>
        <taxon>Myidae</taxon>
        <taxon>Mya</taxon>
    </lineage>
</organism>
<dbReference type="InterPro" id="IPR050863">
    <property type="entry name" value="CenT-Element_Derived"/>
</dbReference>
<evidence type="ECO:0000259" key="1">
    <source>
        <dbReference type="Pfam" id="PF03184"/>
    </source>
</evidence>
<reference evidence="2" key="1">
    <citation type="submission" date="2022-11" db="EMBL/GenBank/DDBJ databases">
        <title>Centuries of genome instability and evolution in soft-shell clam transmissible cancer (bioRxiv).</title>
        <authorList>
            <person name="Hart S.F.M."/>
            <person name="Yonemitsu M.A."/>
            <person name="Giersch R.M."/>
            <person name="Beal B.F."/>
            <person name="Arriagada G."/>
            <person name="Davis B.W."/>
            <person name="Ostrander E.A."/>
            <person name="Goff S.P."/>
            <person name="Metzger M.J."/>
        </authorList>
    </citation>
    <scope>NUCLEOTIDE SEQUENCE</scope>
    <source>
        <strain evidence="2">MELC-2E11</strain>
        <tissue evidence="2">Siphon/mantle</tissue>
    </source>
</reference>
<evidence type="ECO:0000313" key="2">
    <source>
        <dbReference type="EMBL" id="WAQ99390.1"/>
    </source>
</evidence>
<dbReference type="PANTHER" id="PTHR19303">
    <property type="entry name" value="TRANSPOSON"/>
    <property type="match status" value="1"/>
</dbReference>
<accession>A0ABY7DRT4</accession>
<dbReference type="PANTHER" id="PTHR19303:SF57">
    <property type="entry name" value="HTH CENPB-TYPE DOMAIN-CONTAINING PROTEIN"/>
    <property type="match status" value="1"/>
</dbReference>
<dbReference type="Proteomes" id="UP001164746">
    <property type="component" value="Chromosome 3"/>
</dbReference>
<dbReference type="Pfam" id="PF03184">
    <property type="entry name" value="DDE_1"/>
    <property type="match status" value="1"/>
</dbReference>
<dbReference type="EMBL" id="CP111014">
    <property type="protein sequence ID" value="WAQ99390.1"/>
    <property type="molecule type" value="Genomic_DNA"/>
</dbReference>
<feature type="domain" description="DDE-1" evidence="1">
    <location>
        <begin position="54"/>
        <end position="183"/>
    </location>
</feature>
<proteinExistence type="predicted"/>